<evidence type="ECO:0000256" key="1">
    <source>
        <dbReference type="ARBA" id="ARBA00006226"/>
    </source>
</evidence>
<organism evidence="2 3">
    <name type="scientific">Zymomonas mobilis subsp. mobilis (strain ATCC 10988 / DSM 424 / LMG 404 / NCIMB 8938 / NRRL B-806 / ZM1)</name>
    <dbReference type="NCBI Taxonomy" id="555217"/>
    <lineage>
        <taxon>Bacteria</taxon>
        <taxon>Pseudomonadati</taxon>
        <taxon>Pseudomonadota</taxon>
        <taxon>Alphaproteobacteria</taxon>
        <taxon>Sphingomonadales</taxon>
        <taxon>Zymomonadaceae</taxon>
        <taxon>Zymomonas</taxon>
    </lineage>
</organism>
<accession>A0A0H3G4U5</accession>
<dbReference type="AlphaFoldDB" id="A0A0H3G4U5"/>
<dbReference type="Gene3D" id="3.30.2310.20">
    <property type="entry name" value="RelE-like"/>
    <property type="match status" value="1"/>
</dbReference>
<gene>
    <name evidence="2" type="ordered locus">Zmob_1851</name>
</gene>
<dbReference type="PANTHER" id="PTHR35601:SF1">
    <property type="entry name" value="TOXIN RELE"/>
    <property type="match status" value="1"/>
</dbReference>
<dbReference type="EMBL" id="CP002854">
    <property type="protein sequence ID" value="AEH63640.1"/>
    <property type="molecule type" value="Genomic_DNA"/>
</dbReference>
<geneLocation type="plasmid" evidence="2 3">
    <name>pZMOB04</name>
</geneLocation>
<dbReference type="KEGG" id="zmm:Zmob_1851"/>
<evidence type="ECO:0000313" key="2">
    <source>
        <dbReference type="EMBL" id="AEH63640.1"/>
    </source>
</evidence>
<dbReference type="InterPro" id="IPR031552">
    <property type="entry name" value="ParE-like_toxin"/>
</dbReference>
<dbReference type="RefSeq" id="WP_014466471.1">
    <property type="nucleotide sequence ID" value="NC_017184.1"/>
</dbReference>
<evidence type="ECO:0000313" key="3">
    <source>
        <dbReference type="Proteomes" id="UP000001494"/>
    </source>
</evidence>
<dbReference type="InterPro" id="IPR035093">
    <property type="entry name" value="RelE/ParE_toxin_dom_sf"/>
</dbReference>
<reference evidence="2 3" key="1">
    <citation type="journal article" date="2011" name="J. Bacteriol.">
        <title>Genome sequence of the ethanol-producing Zymomonas mobilis subsp. mobilis lectotype strain ATCC 10988.</title>
        <authorList>
            <person name="Pappas K.M."/>
            <person name="Kouvelis V.N."/>
            <person name="Saunders E."/>
            <person name="Brettin T.S."/>
            <person name="Bruce D."/>
            <person name="Detter C."/>
            <person name="Balakireva M."/>
            <person name="Han C.S."/>
            <person name="Savvakis G."/>
            <person name="Kyrpides N.C."/>
            <person name="Typas M.A."/>
        </authorList>
    </citation>
    <scope>NUCLEOTIDE SEQUENCE [LARGE SCALE GENOMIC DNA]</scope>
    <source>
        <strain evidence="3">ATCC 10988 / DSM 424 / CCUG 17860 / LMG 404 / NCIMB 8938 / NRRL B-806 / ZM1</strain>
        <plasmid evidence="2">pZMOB04</plasmid>
    </source>
</reference>
<dbReference type="PANTHER" id="PTHR35601">
    <property type="entry name" value="TOXIN RELE"/>
    <property type="match status" value="1"/>
</dbReference>
<sequence length="102" mass="11649">MNSCNDTTYDVHYYNGNAEKCWKKLPQDVKKRFAKQIEKVCRNPALAKPLSGDLAGFYKLKLQSPAYRVVYQLDTSQHKLIIIAVGVRNNGKIYDIAAKKLE</sequence>
<dbReference type="Proteomes" id="UP000001494">
    <property type="component" value="Plasmid pZMOB04"/>
</dbReference>
<name>A0A0H3G4U5_ZYMMA</name>
<dbReference type="Pfam" id="PF15781">
    <property type="entry name" value="ParE-like_toxin"/>
    <property type="match status" value="1"/>
</dbReference>
<dbReference type="OrthoDB" id="9801234at2"/>
<proteinExistence type="inferred from homology"/>
<dbReference type="HOGENOM" id="CLU_155761_0_1_5"/>
<keyword evidence="2" id="KW-0614">Plasmid</keyword>
<dbReference type="SUPFAM" id="SSF143011">
    <property type="entry name" value="RelE-like"/>
    <property type="match status" value="1"/>
</dbReference>
<comment type="similarity">
    <text evidence="1">Belongs to the RelE toxin family.</text>
</comment>
<protein>
    <submittedName>
        <fullName evidence="2">Plasmid stabilization system</fullName>
    </submittedName>
</protein>